<feature type="region of interest" description="Disordered" evidence="4">
    <location>
        <begin position="1"/>
        <end position="20"/>
    </location>
</feature>
<proteinExistence type="predicted"/>
<protein>
    <submittedName>
        <fullName evidence="5">C-5 cytosine-specific DNA methylase</fullName>
    </submittedName>
</protein>
<evidence type="ECO:0000256" key="3">
    <source>
        <dbReference type="ARBA" id="ARBA00022691"/>
    </source>
</evidence>
<evidence type="ECO:0000256" key="1">
    <source>
        <dbReference type="ARBA" id="ARBA00022603"/>
    </source>
</evidence>
<dbReference type="InterPro" id="IPR001525">
    <property type="entry name" value="C5_MeTfrase"/>
</dbReference>
<sequence length="200" mass="22700">MKQNSQLGSEKYGAKEQDEASTIHPLPELSMLEFFSGIGGMRIAVESALKWQLRHTDSVTTILQLSTCRAYDISLHANYCYEHNFLNRQSHHQQPASNKSEVSTKLVEHLKPEDVDGKANLWTMSPPCQPFTTNGKNKRCLDKEDKRCDGLKSLIRLLHNIQHKPNGSYWRTSRALPTATWAKIGTTVYNRMGIPTSPIY</sequence>
<evidence type="ECO:0000256" key="4">
    <source>
        <dbReference type="SAM" id="MobiDB-lite"/>
    </source>
</evidence>
<reference evidence="5" key="2">
    <citation type="submission" date="2021-04" db="EMBL/GenBank/DDBJ databases">
        <authorList>
            <person name="Podell S."/>
        </authorList>
    </citation>
    <scope>NUCLEOTIDE SEQUENCE</scope>
    <source>
        <strain evidence="5">Hildebrandi</strain>
    </source>
</reference>
<evidence type="ECO:0000313" key="6">
    <source>
        <dbReference type="Proteomes" id="UP000693970"/>
    </source>
</evidence>
<dbReference type="GO" id="GO:0032259">
    <property type="term" value="P:methylation"/>
    <property type="evidence" value="ECO:0007669"/>
    <property type="project" value="UniProtKB-KW"/>
</dbReference>
<dbReference type="OrthoDB" id="414133at2759"/>
<dbReference type="Pfam" id="PF00145">
    <property type="entry name" value="DNA_methylase"/>
    <property type="match status" value="1"/>
</dbReference>
<organism evidence="5 6">
    <name type="scientific">Nitzschia inconspicua</name>
    <dbReference type="NCBI Taxonomy" id="303405"/>
    <lineage>
        <taxon>Eukaryota</taxon>
        <taxon>Sar</taxon>
        <taxon>Stramenopiles</taxon>
        <taxon>Ochrophyta</taxon>
        <taxon>Bacillariophyta</taxon>
        <taxon>Bacillariophyceae</taxon>
        <taxon>Bacillariophycidae</taxon>
        <taxon>Bacillariales</taxon>
        <taxon>Bacillariaceae</taxon>
        <taxon>Nitzschia</taxon>
    </lineage>
</organism>
<dbReference type="InterPro" id="IPR050750">
    <property type="entry name" value="C5-MTase"/>
</dbReference>
<keyword evidence="6" id="KW-1185">Reference proteome</keyword>
<dbReference type="AlphaFoldDB" id="A0A9K3PDI5"/>
<keyword evidence="3" id="KW-0949">S-adenosyl-L-methionine</keyword>
<dbReference type="PANTHER" id="PTHR46098:SF1">
    <property type="entry name" value="TRNA (CYTOSINE(38)-C(5))-METHYLTRANSFERASE"/>
    <property type="match status" value="1"/>
</dbReference>
<dbReference type="Proteomes" id="UP000693970">
    <property type="component" value="Unassembled WGS sequence"/>
</dbReference>
<comment type="caution">
    <text evidence="5">The sequence shown here is derived from an EMBL/GenBank/DDBJ whole genome shotgun (WGS) entry which is preliminary data.</text>
</comment>
<name>A0A9K3PDI5_9STRA</name>
<dbReference type="EMBL" id="JAGRRH010000024">
    <property type="protein sequence ID" value="KAG7343030.1"/>
    <property type="molecule type" value="Genomic_DNA"/>
</dbReference>
<keyword evidence="1 5" id="KW-0489">Methyltransferase</keyword>
<evidence type="ECO:0000313" key="5">
    <source>
        <dbReference type="EMBL" id="KAG7343030.1"/>
    </source>
</evidence>
<accession>A0A9K3PDI5</accession>
<dbReference type="GO" id="GO:0005634">
    <property type="term" value="C:nucleus"/>
    <property type="evidence" value="ECO:0007669"/>
    <property type="project" value="TreeGrafter"/>
</dbReference>
<gene>
    <name evidence="5" type="ORF">IV203_020975</name>
</gene>
<keyword evidence="2" id="KW-0808">Transferase</keyword>
<evidence type="ECO:0000256" key="2">
    <source>
        <dbReference type="ARBA" id="ARBA00022679"/>
    </source>
</evidence>
<reference evidence="5" key="1">
    <citation type="journal article" date="2021" name="Sci. Rep.">
        <title>Diploid genomic architecture of Nitzschia inconspicua, an elite biomass production diatom.</title>
        <authorList>
            <person name="Oliver A."/>
            <person name="Podell S."/>
            <person name="Pinowska A."/>
            <person name="Traller J.C."/>
            <person name="Smith S.R."/>
            <person name="McClure R."/>
            <person name="Beliaev A."/>
            <person name="Bohutskyi P."/>
            <person name="Hill E.A."/>
            <person name="Rabines A."/>
            <person name="Zheng H."/>
            <person name="Allen L.Z."/>
            <person name="Kuo A."/>
            <person name="Grigoriev I.V."/>
            <person name="Allen A.E."/>
            <person name="Hazlebeck D."/>
            <person name="Allen E.E."/>
        </authorList>
    </citation>
    <scope>NUCLEOTIDE SEQUENCE</scope>
    <source>
        <strain evidence="5">Hildebrandi</strain>
    </source>
</reference>
<dbReference type="PANTHER" id="PTHR46098">
    <property type="entry name" value="TRNA (CYTOSINE(38)-C(5))-METHYLTRANSFERASE"/>
    <property type="match status" value="1"/>
</dbReference>
<dbReference type="GO" id="GO:0008168">
    <property type="term" value="F:methyltransferase activity"/>
    <property type="evidence" value="ECO:0007669"/>
    <property type="project" value="UniProtKB-KW"/>
</dbReference>